<dbReference type="Proteomes" id="UP000182814">
    <property type="component" value="Chromosome I"/>
</dbReference>
<evidence type="ECO:0000256" key="1">
    <source>
        <dbReference type="ARBA" id="ARBA00006484"/>
    </source>
</evidence>
<protein>
    <submittedName>
        <fullName evidence="4">NAD(P)-dependent dehydrogenase, short-chain alcohol dehydrogenase family</fullName>
    </submittedName>
    <submittedName>
        <fullName evidence="3">SDR family oxidoreductase</fullName>
    </submittedName>
</protein>
<dbReference type="Gene3D" id="3.40.50.720">
    <property type="entry name" value="NAD(P)-binding Rossmann-like Domain"/>
    <property type="match status" value="1"/>
</dbReference>
<dbReference type="Proteomes" id="UP000434925">
    <property type="component" value="Unassembled WGS sequence"/>
</dbReference>
<organism evidence="4 5">
    <name type="scientific">Pseudomonas lini</name>
    <dbReference type="NCBI Taxonomy" id="163011"/>
    <lineage>
        <taxon>Bacteria</taxon>
        <taxon>Pseudomonadati</taxon>
        <taxon>Pseudomonadota</taxon>
        <taxon>Gammaproteobacteria</taxon>
        <taxon>Pseudomonadales</taxon>
        <taxon>Pseudomonadaceae</taxon>
        <taxon>Pseudomonas</taxon>
    </lineage>
</organism>
<dbReference type="Pfam" id="PF13561">
    <property type="entry name" value="adh_short_C2"/>
    <property type="match status" value="1"/>
</dbReference>
<evidence type="ECO:0000313" key="4">
    <source>
        <dbReference type="EMBL" id="SDT29080.1"/>
    </source>
</evidence>
<dbReference type="SMART" id="SM00822">
    <property type="entry name" value="PKS_KR"/>
    <property type="match status" value="1"/>
</dbReference>
<dbReference type="InterPro" id="IPR057326">
    <property type="entry name" value="KR_dom"/>
</dbReference>
<keyword evidence="5" id="KW-1185">Reference proteome</keyword>
<dbReference type="InterPro" id="IPR002347">
    <property type="entry name" value="SDR_fam"/>
</dbReference>
<dbReference type="PRINTS" id="PR00081">
    <property type="entry name" value="GDHRDH"/>
</dbReference>
<sequence>MTDKASHQSSHARLDGRRIVITGAASGIGRATAERFLAEGASVALLDRNGEALNAAFKGRGHCFAVDISDEKAVAQVTEQAARDMGGIDGVVNAAGIMGKGSILEVPADEFRQQIEINLVGTYIVSRNCLRWMTDEPFATIVNIASAAGLLPNAPGLTAYAASKGGVINLTRCMAAELAPRVRVNSVCPGMVDTPMADGYRANVSNYALKRLADASEIAAAILFLTSTESSYVTGTALAVDGGRSFH</sequence>
<dbReference type="EMBL" id="LT629746">
    <property type="protein sequence ID" value="SDT29080.1"/>
    <property type="molecule type" value="Genomic_DNA"/>
</dbReference>
<dbReference type="PROSITE" id="PS00061">
    <property type="entry name" value="ADH_SHORT"/>
    <property type="match status" value="1"/>
</dbReference>
<evidence type="ECO:0000259" key="2">
    <source>
        <dbReference type="SMART" id="SM00822"/>
    </source>
</evidence>
<dbReference type="RefSeq" id="WP_048392971.1">
    <property type="nucleotide sequence ID" value="NZ_JYLB01000001.1"/>
</dbReference>
<dbReference type="InterPro" id="IPR036291">
    <property type="entry name" value="NAD(P)-bd_dom_sf"/>
</dbReference>
<reference evidence="4" key="2">
    <citation type="submission" date="2016-10" db="EMBL/GenBank/DDBJ databases">
        <authorList>
            <person name="de Groot N.N."/>
        </authorList>
    </citation>
    <scope>NUCLEOTIDE SEQUENCE [LARGE SCALE GENOMIC DNA]</scope>
    <source>
        <strain evidence="4">BS3782</strain>
    </source>
</reference>
<dbReference type="PANTHER" id="PTHR42760">
    <property type="entry name" value="SHORT-CHAIN DEHYDROGENASES/REDUCTASES FAMILY MEMBER"/>
    <property type="match status" value="1"/>
</dbReference>
<proteinExistence type="inferred from homology"/>
<dbReference type="GO" id="GO:0016616">
    <property type="term" value="F:oxidoreductase activity, acting on the CH-OH group of donors, NAD or NADP as acceptor"/>
    <property type="evidence" value="ECO:0007669"/>
    <property type="project" value="UniProtKB-ARBA"/>
</dbReference>
<dbReference type="SUPFAM" id="SSF51735">
    <property type="entry name" value="NAD(P)-binding Rossmann-fold domains"/>
    <property type="match status" value="1"/>
</dbReference>
<gene>
    <name evidence="3" type="ORF">F7R14_30340</name>
    <name evidence="4" type="ORF">SAMN04490191_3802</name>
</gene>
<feature type="domain" description="Ketoreductase" evidence="2">
    <location>
        <begin position="17"/>
        <end position="194"/>
    </location>
</feature>
<dbReference type="PRINTS" id="PR00080">
    <property type="entry name" value="SDRFAMILY"/>
</dbReference>
<evidence type="ECO:0000313" key="5">
    <source>
        <dbReference type="Proteomes" id="UP000182814"/>
    </source>
</evidence>
<evidence type="ECO:0000313" key="6">
    <source>
        <dbReference type="Proteomes" id="UP000434925"/>
    </source>
</evidence>
<name>A0A1H1Z5W1_9PSED</name>
<evidence type="ECO:0000313" key="3">
    <source>
        <dbReference type="EMBL" id="KAB0495997.1"/>
    </source>
</evidence>
<dbReference type="AlphaFoldDB" id="A0A1H1Z5W1"/>
<dbReference type="EMBL" id="VZPO01000018">
    <property type="protein sequence ID" value="KAB0495997.1"/>
    <property type="molecule type" value="Genomic_DNA"/>
</dbReference>
<dbReference type="InterPro" id="IPR020904">
    <property type="entry name" value="Sc_DH/Rdtase_CS"/>
</dbReference>
<comment type="similarity">
    <text evidence="1">Belongs to the short-chain dehydrogenases/reductases (SDR) family.</text>
</comment>
<reference evidence="3 6" key="3">
    <citation type="submission" date="2019-09" db="EMBL/GenBank/DDBJ databases">
        <title>Draft genome sequences of 48 bacterial type strains from the CCUG.</title>
        <authorList>
            <person name="Tunovic T."/>
            <person name="Pineiro-Iglesias B."/>
            <person name="Unosson C."/>
            <person name="Inganas E."/>
            <person name="Ohlen M."/>
            <person name="Cardew S."/>
            <person name="Jensie-Markopoulos S."/>
            <person name="Salva-Serra F."/>
            <person name="Jaen-Luchoro D."/>
            <person name="Karlsson R."/>
            <person name="Svensson-Stadler L."/>
            <person name="Chun J."/>
            <person name="Moore E."/>
        </authorList>
    </citation>
    <scope>NUCLEOTIDE SEQUENCE [LARGE SCALE GENOMIC DNA]</scope>
    <source>
        <strain evidence="3 6">CCUG 51522</strain>
    </source>
</reference>
<dbReference type="FunFam" id="3.40.50.720:FF:000084">
    <property type="entry name" value="Short-chain dehydrogenase reductase"/>
    <property type="match status" value="1"/>
</dbReference>
<reference evidence="5" key="1">
    <citation type="submission" date="2016-10" db="EMBL/GenBank/DDBJ databases">
        <authorList>
            <person name="Varghese N."/>
            <person name="Submissions S."/>
        </authorList>
    </citation>
    <scope>NUCLEOTIDE SEQUENCE [LARGE SCALE GENOMIC DNA]</scope>
    <source>
        <strain evidence="5">BS3782</strain>
    </source>
</reference>
<accession>A0A1H1Z5W1</accession>
<dbReference type="CDD" id="cd05233">
    <property type="entry name" value="SDR_c"/>
    <property type="match status" value="1"/>
</dbReference>